<dbReference type="Proteomes" id="UP001172155">
    <property type="component" value="Unassembled WGS sequence"/>
</dbReference>
<dbReference type="SUPFAM" id="SSF46934">
    <property type="entry name" value="UBA-like"/>
    <property type="match status" value="1"/>
</dbReference>
<dbReference type="InterPro" id="IPR052586">
    <property type="entry name" value="ASCC2"/>
</dbReference>
<evidence type="ECO:0000259" key="2">
    <source>
        <dbReference type="PROSITE" id="PS51140"/>
    </source>
</evidence>
<dbReference type="AlphaFoldDB" id="A0AA40EE04"/>
<dbReference type="CDD" id="cd14364">
    <property type="entry name" value="CUE_ASCC2"/>
    <property type="match status" value="1"/>
</dbReference>
<feature type="domain" description="CUE" evidence="2">
    <location>
        <begin position="334"/>
        <end position="377"/>
    </location>
</feature>
<feature type="compositionally biased region" description="Gly residues" evidence="1">
    <location>
        <begin position="577"/>
        <end position="593"/>
    </location>
</feature>
<feature type="region of interest" description="Disordered" evidence="1">
    <location>
        <begin position="458"/>
        <end position="484"/>
    </location>
</feature>
<dbReference type="InterPro" id="IPR009060">
    <property type="entry name" value="UBA-like_sf"/>
</dbReference>
<organism evidence="3 4">
    <name type="scientific">Schizothecium vesticola</name>
    <dbReference type="NCBI Taxonomy" id="314040"/>
    <lineage>
        <taxon>Eukaryota</taxon>
        <taxon>Fungi</taxon>
        <taxon>Dikarya</taxon>
        <taxon>Ascomycota</taxon>
        <taxon>Pezizomycotina</taxon>
        <taxon>Sordariomycetes</taxon>
        <taxon>Sordariomycetidae</taxon>
        <taxon>Sordariales</taxon>
        <taxon>Schizotheciaceae</taxon>
        <taxon>Schizothecium</taxon>
    </lineage>
</organism>
<protein>
    <recommendedName>
        <fullName evidence="2">CUE domain-containing protein</fullName>
    </recommendedName>
</protein>
<dbReference type="PANTHER" id="PTHR21494:SF0">
    <property type="entry name" value="ACTIVATING SIGNAL COINTEGRATOR 1 COMPLEX SUBUNIT 2"/>
    <property type="match status" value="1"/>
</dbReference>
<keyword evidence="4" id="KW-1185">Reference proteome</keyword>
<dbReference type="PROSITE" id="PS51140">
    <property type="entry name" value="CUE"/>
    <property type="match status" value="1"/>
</dbReference>
<reference evidence="3" key="1">
    <citation type="submission" date="2023-06" db="EMBL/GenBank/DDBJ databases">
        <title>Genome-scale phylogeny and comparative genomics of the fungal order Sordariales.</title>
        <authorList>
            <consortium name="Lawrence Berkeley National Laboratory"/>
            <person name="Hensen N."/>
            <person name="Bonometti L."/>
            <person name="Westerberg I."/>
            <person name="Brannstrom I.O."/>
            <person name="Guillou S."/>
            <person name="Cros-Aarteil S."/>
            <person name="Calhoun S."/>
            <person name="Haridas S."/>
            <person name="Kuo A."/>
            <person name="Mondo S."/>
            <person name="Pangilinan J."/>
            <person name="Riley R."/>
            <person name="LaButti K."/>
            <person name="Andreopoulos B."/>
            <person name="Lipzen A."/>
            <person name="Chen C."/>
            <person name="Yanf M."/>
            <person name="Daum C."/>
            <person name="Ng V."/>
            <person name="Clum A."/>
            <person name="Steindorff A."/>
            <person name="Ohm R."/>
            <person name="Martin F."/>
            <person name="Silar P."/>
            <person name="Natvig D."/>
            <person name="Lalanne C."/>
            <person name="Gautier V."/>
            <person name="Ament-velasquez S.L."/>
            <person name="Kruys A."/>
            <person name="Hutchinson M.I."/>
            <person name="Powell A.J."/>
            <person name="Barry K."/>
            <person name="Miller A.N."/>
            <person name="Grigoriev I.V."/>
            <person name="Debuchy R."/>
            <person name="Gladieux P."/>
            <person name="Thoren M.H."/>
            <person name="Johannesson H."/>
        </authorList>
    </citation>
    <scope>NUCLEOTIDE SEQUENCE</scope>
    <source>
        <strain evidence="3">SMH3187-1</strain>
    </source>
</reference>
<dbReference type="GO" id="GO:0043130">
    <property type="term" value="F:ubiquitin binding"/>
    <property type="evidence" value="ECO:0007669"/>
    <property type="project" value="InterPro"/>
</dbReference>
<feature type="compositionally biased region" description="Low complexity" evidence="1">
    <location>
        <begin position="392"/>
        <end position="402"/>
    </location>
</feature>
<dbReference type="InterPro" id="IPR003892">
    <property type="entry name" value="CUE"/>
</dbReference>
<evidence type="ECO:0000313" key="3">
    <source>
        <dbReference type="EMBL" id="KAK0737974.1"/>
    </source>
</evidence>
<dbReference type="EMBL" id="JAUKUD010000007">
    <property type="protein sequence ID" value="KAK0737974.1"/>
    <property type="molecule type" value="Genomic_DNA"/>
</dbReference>
<evidence type="ECO:0000313" key="4">
    <source>
        <dbReference type="Proteomes" id="UP001172155"/>
    </source>
</evidence>
<dbReference type="SMART" id="SM00546">
    <property type="entry name" value="CUE"/>
    <property type="match status" value="1"/>
</dbReference>
<gene>
    <name evidence="3" type="ORF">B0T18DRAFT_420957</name>
</gene>
<feature type="region of interest" description="Disordered" evidence="1">
    <location>
        <begin position="392"/>
        <end position="416"/>
    </location>
</feature>
<dbReference type="Gene3D" id="1.10.8.10">
    <property type="entry name" value="DNA helicase RuvA subunit, C-terminal domain"/>
    <property type="match status" value="1"/>
</dbReference>
<dbReference type="PANTHER" id="PTHR21494">
    <property type="entry name" value="ACTIVATING SIGNAL COINTEGRATOR 1 COMPLEX SUBUNIT 2 ASC-1 COMPLEX SUBUNIT P100"/>
    <property type="match status" value="1"/>
</dbReference>
<dbReference type="InterPro" id="IPR041800">
    <property type="entry name" value="ASCC2_CUE"/>
</dbReference>
<feature type="compositionally biased region" description="Basic residues" evidence="1">
    <location>
        <begin position="616"/>
        <end position="640"/>
    </location>
</feature>
<sequence length="647" mass="69996">MVLPAFALFPLSDLRSQLPPQEWVTCLESWLVLVDSHLSLSKAEFASISTKDETLANFLASFLREVARDGAGILGSSESAKKLLRDCFLLTAELLQSASPPPALAQWEFLADMSRTYGKKRGGSLLNQLSQPAQSILDTSMSGLKRFLVKNLEAGIREADLRAIEERLDRLGDLIHASPSVAGFFLAGSDFLDGLITCFKIMNPPLRKVLISTTYLCLMGLAEGEKMSALTDQLYSLKAAADTHKSGPLNVNDSLVAELVTATPLIQQLQRKLEESGNTSSRTRSILTELASFKKSTGSGGLPRPKRLIRRKIDKGKALDLSSPAELQQEIHIHRMSQITQVQDLFPDLGSAFISALLDEYAESTEQVIAHLLEDSLPPHLASLDRSASLTAHPPLSSHLPTHPTPPPFDDDDPLLSADLSRLQVGKRTDTSADALLARPTVSKASILAALAAFDSDDDERDDTYDAADVGGTVDTAPLGADDQPMTEGVEAALFRAWTATPAAFERTPVARRGVERARLRMETGMSDEQVEGWAVMMGRDPGMKRRLQARWGEWKGEQREVEGTAWRAGEEEEGGDGQAGGQGQRGGGGMQRGRGRGRGGRGGGPPVAADSELARRRKEANKSSRANHNRRDGRARKMARGGGLPG</sequence>
<evidence type="ECO:0000256" key="1">
    <source>
        <dbReference type="SAM" id="MobiDB-lite"/>
    </source>
</evidence>
<feature type="region of interest" description="Disordered" evidence="1">
    <location>
        <begin position="556"/>
        <end position="647"/>
    </location>
</feature>
<dbReference type="Pfam" id="PF02845">
    <property type="entry name" value="CUE"/>
    <property type="match status" value="1"/>
</dbReference>
<proteinExistence type="predicted"/>
<comment type="caution">
    <text evidence="3">The sequence shown here is derived from an EMBL/GenBank/DDBJ whole genome shotgun (WGS) entry which is preliminary data.</text>
</comment>
<name>A0AA40EE04_9PEZI</name>
<accession>A0AA40EE04</accession>